<name>A0A2G1MEQ1_9RHOB</name>
<evidence type="ECO:0000259" key="1">
    <source>
        <dbReference type="Pfam" id="PF13391"/>
    </source>
</evidence>
<sequence length="308" mass="34930">MTKLVLLHRSDSIYEDELDTRYDFPKAYLKAMREGVGDWVVYYEPVKAGPRAYFAVAKIAAIIPKPGVADRYLALIEPGSFLPFDENVARLIEGRPLETVLSHPDGTPKKGGAQQQAVRRLPEADFARIVNIGLPQHLEEMEARRYGSPSSAMAEEALTFERPILERLTRRAYRDVAFRRRVREAYDYRCAISGLRLRNGGGCPEVQAAHIRPVDKQGSDSVRNGLALSGTLHWMFDRGLISVAEDWTILVSRNKVPGGVVDRLIVPDGRLRKPNDRHDWPHPENLRWHRENVFGQVSMTPDEVLPWS</sequence>
<reference evidence="2 3" key="1">
    <citation type="submission" date="2017-08" db="EMBL/GenBank/DDBJ databases">
        <title>Draft Genome Sequence of Loktanella cinnabarina Strain XM1, Isolated from Coastal Surface Water.</title>
        <authorList>
            <person name="Ma R."/>
            <person name="Wang J."/>
            <person name="Wang Q."/>
            <person name="Ma Z."/>
            <person name="Li J."/>
            <person name="Chen L."/>
        </authorList>
    </citation>
    <scope>NUCLEOTIDE SEQUENCE [LARGE SCALE GENOMIC DNA]</scope>
    <source>
        <strain evidence="2 3">XM1</strain>
    </source>
</reference>
<protein>
    <submittedName>
        <fullName evidence="2">HNH endonuclease</fullName>
    </submittedName>
</protein>
<feature type="domain" description="HNH nuclease" evidence="1">
    <location>
        <begin position="190"/>
        <end position="243"/>
    </location>
</feature>
<accession>A0A2G1MEQ1</accession>
<dbReference type="Pfam" id="PF13391">
    <property type="entry name" value="HNH_2"/>
    <property type="match status" value="1"/>
</dbReference>
<dbReference type="Proteomes" id="UP000221860">
    <property type="component" value="Unassembled WGS sequence"/>
</dbReference>
<dbReference type="EMBL" id="NQWH01000018">
    <property type="protein sequence ID" value="PHP27184.1"/>
    <property type="molecule type" value="Genomic_DNA"/>
</dbReference>
<evidence type="ECO:0000313" key="2">
    <source>
        <dbReference type="EMBL" id="PHP27184.1"/>
    </source>
</evidence>
<dbReference type="GO" id="GO:0004519">
    <property type="term" value="F:endonuclease activity"/>
    <property type="evidence" value="ECO:0007669"/>
    <property type="project" value="UniProtKB-KW"/>
</dbReference>
<organism evidence="2 3">
    <name type="scientific">Limimaricola cinnabarinus</name>
    <dbReference type="NCBI Taxonomy" id="1125964"/>
    <lineage>
        <taxon>Bacteria</taxon>
        <taxon>Pseudomonadati</taxon>
        <taxon>Pseudomonadota</taxon>
        <taxon>Alphaproteobacteria</taxon>
        <taxon>Rhodobacterales</taxon>
        <taxon>Paracoccaceae</taxon>
        <taxon>Limimaricola</taxon>
    </lineage>
</organism>
<dbReference type="OrthoDB" id="7181882at2"/>
<gene>
    <name evidence="2" type="ORF">CJ301_12735</name>
</gene>
<evidence type="ECO:0000313" key="3">
    <source>
        <dbReference type="Proteomes" id="UP000221860"/>
    </source>
</evidence>
<dbReference type="InterPro" id="IPR003615">
    <property type="entry name" value="HNH_nuc"/>
</dbReference>
<keyword evidence="2" id="KW-0540">Nuclease</keyword>
<proteinExistence type="predicted"/>
<dbReference type="AlphaFoldDB" id="A0A2G1MEQ1"/>
<keyword evidence="2" id="KW-0378">Hydrolase</keyword>
<dbReference type="RefSeq" id="WP_099277778.1">
    <property type="nucleotide sequence ID" value="NZ_KZ304963.1"/>
</dbReference>
<keyword evidence="3" id="KW-1185">Reference proteome</keyword>
<comment type="caution">
    <text evidence="2">The sequence shown here is derived from an EMBL/GenBank/DDBJ whole genome shotgun (WGS) entry which is preliminary data.</text>
</comment>
<keyword evidence="2" id="KW-0255">Endonuclease</keyword>